<dbReference type="PANTHER" id="PTHR16288:SF0">
    <property type="entry name" value="TRNA (GUANINE-N(7)-)-METHYLTRANSFERASE NON-CATALYTIC SUBUNIT WDR4"/>
    <property type="match status" value="1"/>
</dbReference>
<keyword evidence="5 6" id="KW-0539">Nucleus</keyword>
<dbReference type="UniPathway" id="UPA00989"/>
<keyword evidence="3 6" id="KW-0819">tRNA processing</keyword>
<comment type="similarity">
    <text evidence="6">Belongs to the WD repeat TRM82 family.</text>
</comment>
<dbReference type="SUPFAM" id="SSF50978">
    <property type="entry name" value="WD40 repeat-like"/>
    <property type="match status" value="1"/>
</dbReference>
<dbReference type="InterPro" id="IPR028884">
    <property type="entry name" value="Trm82"/>
</dbReference>
<dbReference type="InterPro" id="IPR019775">
    <property type="entry name" value="WD40_repeat_CS"/>
</dbReference>
<dbReference type="OrthoDB" id="371245at2759"/>
<dbReference type="AlphaFoldDB" id="A0A6P8HWW3"/>
<comment type="subunit">
    <text evidence="6">Forms a heterodimer with the catalytic subunit.</text>
</comment>
<evidence type="ECO:0000256" key="3">
    <source>
        <dbReference type="ARBA" id="ARBA00022694"/>
    </source>
</evidence>
<comment type="pathway">
    <text evidence="6">tRNA modification; N(7)-methylguanine-tRNA biosynthesis.</text>
</comment>
<feature type="repeat" description="WD" evidence="7">
    <location>
        <begin position="184"/>
        <end position="227"/>
    </location>
</feature>
<dbReference type="InterPro" id="IPR036322">
    <property type="entry name" value="WD40_repeat_dom_sf"/>
</dbReference>
<comment type="function">
    <text evidence="6">Required for the formation of N(7)-methylguanine at position 46 (m7G46) in tRNA. In the complex, it is required to stabilize and induce conformational changes of the catalytic subunit.</text>
</comment>
<dbReference type="FunCoup" id="A0A6P8HWW3">
    <property type="interactions" value="1059"/>
</dbReference>
<dbReference type="Gene3D" id="2.130.10.10">
    <property type="entry name" value="YVTN repeat-like/Quinoprotein amine dehydrogenase"/>
    <property type="match status" value="1"/>
</dbReference>
<evidence type="ECO:0000256" key="7">
    <source>
        <dbReference type="PROSITE-ProRule" id="PRU00221"/>
    </source>
</evidence>
<dbReference type="PROSITE" id="PS00678">
    <property type="entry name" value="WD_REPEATS_1"/>
    <property type="match status" value="1"/>
</dbReference>
<evidence type="ECO:0000256" key="5">
    <source>
        <dbReference type="ARBA" id="ARBA00023242"/>
    </source>
</evidence>
<keyword evidence="8" id="KW-1185">Reference proteome</keyword>
<sequence>MASLVFSNNSLLALISCSKFRILDCNDGSCKFSCELSSIKPNTDSKTTKPDTSDAKQDPALGHGNIGCFSSSGRYFSLCMTNKTVTLWETDTWKCLSTRSLEKKATAILFTKDENYIVVADKTGDVYKFSTNDVHSEGILLLGHISMIMDMAFSNADKFIITAERDEKIKVTHFPNCHNIEAYCLGHTDFVSSIGVIKSEDDEILVSGSGDGCVMFWDFKSGKRLHTECLNEQKEEEGKEIQDDKVIVSVSCCPKNNVVCVMTESSCLLHLYHVSNDNNLKVTKLPTVTTSVPPWNITFDSNGLLWCLQPMKSEPLMVFHPEGAVQHIKYVKLEQFEDLPVYSTASDWTYLEECVGKEKQLSALRRKKDMDNLKEYLTKKEERIRQKKARLGGLDVEECDAKRIKE</sequence>
<keyword evidence="4 6" id="KW-0677">Repeat</keyword>
<protein>
    <recommendedName>
        <fullName evidence="6">tRNA (guanine-N(7)-)-methyltransferase non-catalytic subunit</fullName>
    </recommendedName>
    <alternativeName>
        <fullName evidence="6">WD repeat-containing protein 4 homolog</fullName>
    </alternativeName>
</protein>
<dbReference type="GO" id="GO:0005634">
    <property type="term" value="C:nucleus"/>
    <property type="evidence" value="ECO:0007669"/>
    <property type="project" value="UniProtKB-SubCell"/>
</dbReference>
<dbReference type="GeneID" id="116293814"/>
<dbReference type="GO" id="GO:0043527">
    <property type="term" value="C:tRNA methyltransferase complex"/>
    <property type="evidence" value="ECO:0007669"/>
    <property type="project" value="TreeGrafter"/>
</dbReference>
<evidence type="ECO:0000313" key="8">
    <source>
        <dbReference type="Proteomes" id="UP000515163"/>
    </source>
</evidence>
<evidence type="ECO:0000256" key="6">
    <source>
        <dbReference type="HAMAP-Rule" id="MF_03056"/>
    </source>
</evidence>
<dbReference type="PROSITE" id="PS50082">
    <property type="entry name" value="WD_REPEATS_2"/>
    <property type="match status" value="1"/>
</dbReference>
<dbReference type="GO" id="GO:0106004">
    <property type="term" value="P:tRNA (guanine-N7)-methylation"/>
    <property type="evidence" value="ECO:0007669"/>
    <property type="project" value="UniProtKB-UniRule"/>
</dbReference>
<name>A0A6P8HWW3_ACTTE</name>
<evidence type="ECO:0000256" key="4">
    <source>
        <dbReference type="ARBA" id="ARBA00022737"/>
    </source>
</evidence>
<gene>
    <name evidence="9" type="primary">LOC116293814</name>
</gene>
<evidence type="ECO:0000256" key="1">
    <source>
        <dbReference type="ARBA" id="ARBA00004123"/>
    </source>
</evidence>
<keyword evidence="2 6" id="KW-0853">WD repeat</keyword>
<comment type="subcellular location">
    <subcellularLocation>
        <location evidence="1 6">Nucleus</location>
    </subcellularLocation>
</comment>
<dbReference type="SMART" id="SM00320">
    <property type="entry name" value="WD40"/>
    <property type="match status" value="3"/>
</dbReference>
<dbReference type="Pfam" id="PF00400">
    <property type="entry name" value="WD40"/>
    <property type="match status" value="1"/>
</dbReference>
<accession>A0A6P8HWW3</accession>
<dbReference type="InterPro" id="IPR015943">
    <property type="entry name" value="WD40/YVTN_repeat-like_dom_sf"/>
</dbReference>
<reference evidence="9" key="1">
    <citation type="submission" date="2025-08" db="UniProtKB">
        <authorList>
            <consortium name="RefSeq"/>
        </authorList>
    </citation>
    <scope>IDENTIFICATION</scope>
    <source>
        <tissue evidence="9">Tentacle</tissue>
    </source>
</reference>
<proteinExistence type="inferred from homology"/>
<dbReference type="PANTHER" id="PTHR16288">
    <property type="entry name" value="WD40 REPEAT PROTEIN 4"/>
    <property type="match status" value="1"/>
</dbReference>
<organism evidence="8 9">
    <name type="scientific">Actinia tenebrosa</name>
    <name type="common">Australian red waratah sea anemone</name>
    <dbReference type="NCBI Taxonomy" id="6105"/>
    <lineage>
        <taxon>Eukaryota</taxon>
        <taxon>Metazoa</taxon>
        <taxon>Cnidaria</taxon>
        <taxon>Anthozoa</taxon>
        <taxon>Hexacorallia</taxon>
        <taxon>Actiniaria</taxon>
        <taxon>Actiniidae</taxon>
        <taxon>Actinia</taxon>
    </lineage>
</organism>
<evidence type="ECO:0000256" key="2">
    <source>
        <dbReference type="ARBA" id="ARBA00022574"/>
    </source>
</evidence>
<dbReference type="InParanoid" id="A0A6P8HWW3"/>
<dbReference type="KEGG" id="aten:116293814"/>
<dbReference type="Proteomes" id="UP000515163">
    <property type="component" value="Unplaced"/>
</dbReference>
<dbReference type="InterPro" id="IPR001680">
    <property type="entry name" value="WD40_rpt"/>
</dbReference>
<evidence type="ECO:0000313" key="9">
    <source>
        <dbReference type="RefSeq" id="XP_031557155.1"/>
    </source>
</evidence>
<dbReference type="HAMAP" id="MF_03056">
    <property type="entry name" value="TRM82"/>
    <property type="match status" value="1"/>
</dbReference>
<dbReference type="GO" id="GO:0005829">
    <property type="term" value="C:cytosol"/>
    <property type="evidence" value="ECO:0007669"/>
    <property type="project" value="TreeGrafter"/>
</dbReference>
<dbReference type="RefSeq" id="XP_031557155.1">
    <property type="nucleotide sequence ID" value="XM_031701295.1"/>
</dbReference>